<accession>A0A3S9XG98</accession>
<dbReference type="NCBIfam" id="NF007501">
    <property type="entry name" value="PRK10094.1"/>
    <property type="match status" value="1"/>
</dbReference>
<evidence type="ECO:0000313" key="7">
    <source>
        <dbReference type="Proteomes" id="UP000273143"/>
    </source>
</evidence>
<dbReference type="Pfam" id="PF00126">
    <property type="entry name" value="HTH_1"/>
    <property type="match status" value="1"/>
</dbReference>
<dbReference type="RefSeq" id="WP_127164208.1">
    <property type="nucleotide sequence ID" value="NZ_CP029822.1"/>
</dbReference>
<dbReference type="PANTHER" id="PTHR30579">
    <property type="entry name" value="TRANSCRIPTIONAL REGULATOR"/>
    <property type="match status" value="1"/>
</dbReference>
<evidence type="ECO:0000256" key="1">
    <source>
        <dbReference type="ARBA" id="ARBA00009437"/>
    </source>
</evidence>
<dbReference type="PROSITE" id="PS50931">
    <property type="entry name" value="HTH_LYSR"/>
    <property type="match status" value="1"/>
</dbReference>
<dbReference type="GO" id="GO:0003700">
    <property type="term" value="F:DNA-binding transcription factor activity"/>
    <property type="evidence" value="ECO:0007669"/>
    <property type="project" value="InterPro"/>
</dbReference>
<dbReference type="Gene3D" id="1.10.10.10">
    <property type="entry name" value="Winged helix-like DNA-binding domain superfamily/Winged helix DNA-binding domain"/>
    <property type="match status" value="1"/>
</dbReference>
<evidence type="ECO:0000313" key="6">
    <source>
        <dbReference type="EMBL" id="AZS51455.1"/>
    </source>
</evidence>
<keyword evidence="7" id="KW-1185">Reference proteome</keyword>
<dbReference type="InterPro" id="IPR050176">
    <property type="entry name" value="LTTR"/>
</dbReference>
<dbReference type="SUPFAM" id="SSF53850">
    <property type="entry name" value="Periplasmic binding protein-like II"/>
    <property type="match status" value="1"/>
</dbReference>
<keyword evidence="3" id="KW-0238">DNA-binding</keyword>
<gene>
    <name evidence="6" type="primary">allS</name>
    <name evidence="6" type="ORF">DM558_12050</name>
</gene>
<dbReference type="Pfam" id="PF03466">
    <property type="entry name" value="LysR_substrate"/>
    <property type="match status" value="1"/>
</dbReference>
<sequence length="304" mass="34523">MLDYEMIRTFITVAECKSFSRAAKVLHRTSAAISYRIKLLEENVGVLLFNRSTRSIELTPAGEYLFTRYQQLKDWVDTIPEELQQVCSGVEQNVNIVINNLLYDSTAVANLLVSLSAKFPFTHFHISRHVYMGVWDAMISEDYHFAIGVTGVESLVNDISVHFLGDINWIFVVSPHHPLASVDGVLREDQLRPYPAINVDDTAHHLPKRTAWLLTRQHEIKVPDLHTKLECHLNGVGVGFLPKNLCQPYIDSGRLIPKKVYRARHGSPLSLAWNESRKGPVVDYLINLFKSENPAVKYFLNAVS</sequence>
<dbReference type="InterPro" id="IPR005119">
    <property type="entry name" value="LysR_subst-bd"/>
</dbReference>
<evidence type="ECO:0000256" key="3">
    <source>
        <dbReference type="ARBA" id="ARBA00023125"/>
    </source>
</evidence>
<organism evidence="6 7">
    <name type="scientific">Entomomonas moraniae</name>
    <dbReference type="NCBI Taxonomy" id="2213226"/>
    <lineage>
        <taxon>Bacteria</taxon>
        <taxon>Pseudomonadati</taxon>
        <taxon>Pseudomonadota</taxon>
        <taxon>Gammaproteobacteria</taxon>
        <taxon>Pseudomonadales</taxon>
        <taxon>Pseudomonadaceae</taxon>
        <taxon>Entomomonas</taxon>
    </lineage>
</organism>
<evidence type="ECO:0000256" key="4">
    <source>
        <dbReference type="ARBA" id="ARBA00023163"/>
    </source>
</evidence>
<dbReference type="Proteomes" id="UP000273143">
    <property type="component" value="Chromosome"/>
</dbReference>
<dbReference type="InterPro" id="IPR000847">
    <property type="entry name" value="LysR_HTH_N"/>
</dbReference>
<dbReference type="AlphaFoldDB" id="A0A3S9XG98"/>
<dbReference type="InterPro" id="IPR036390">
    <property type="entry name" value="WH_DNA-bd_sf"/>
</dbReference>
<proteinExistence type="inferred from homology"/>
<evidence type="ECO:0000256" key="2">
    <source>
        <dbReference type="ARBA" id="ARBA00023015"/>
    </source>
</evidence>
<dbReference type="FunFam" id="1.10.10.10:FF:000001">
    <property type="entry name" value="LysR family transcriptional regulator"/>
    <property type="match status" value="1"/>
</dbReference>
<dbReference type="EMBL" id="CP029822">
    <property type="protein sequence ID" value="AZS51455.1"/>
    <property type="molecule type" value="Genomic_DNA"/>
</dbReference>
<reference evidence="7" key="1">
    <citation type="submission" date="2018-06" db="EMBL/GenBank/DDBJ databases">
        <title>Complete genome of Pseudomonas insecticola strain QZS01.</title>
        <authorList>
            <person name="Wang J."/>
            <person name="Su Q."/>
        </authorList>
    </citation>
    <scope>NUCLEOTIDE SEQUENCE [LARGE SCALE GENOMIC DNA]</scope>
    <source>
        <strain evidence="7">QZS01</strain>
    </source>
</reference>
<dbReference type="KEGG" id="emo:DM558_12050"/>
<evidence type="ECO:0000259" key="5">
    <source>
        <dbReference type="PROSITE" id="PS50931"/>
    </source>
</evidence>
<dbReference type="PANTHER" id="PTHR30579:SF0">
    <property type="entry name" value="HTH-TYPE TRANSCRIPTIONAL ACTIVATOR ALLS"/>
    <property type="match status" value="1"/>
</dbReference>
<dbReference type="InterPro" id="IPR036388">
    <property type="entry name" value="WH-like_DNA-bd_sf"/>
</dbReference>
<keyword evidence="4" id="KW-0804">Transcription</keyword>
<comment type="similarity">
    <text evidence="1">Belongs to the LysR transcriptional regulatory family.</text>
</comment>
<keyword evidence="2" id="KW-0805">Transcription regulation</keyword>
<feature type="domain" description="HTH lysR-type" evidence="5">
    <location>
        <begin position="2"/>
        <end position="59"/>
    </location>
</feature>
<dbReference type="Gene3D" id="3.40.190.290">
    <property type="match status" value="1"/>
</dbReference>
<dbReference type="SUPFAM" id="SSF46785">
    <property type="entry name" value="Winged helix' DNA-binding domain"/>
    <property type="match status" value="1"/>
</dbReference>
<dbReference type="PRINTS" id="PR00039">
    <property type="entry name" value="HTHLYSR"/>
</dbReference>
<protein>
    <submittedName>
        <fullName evidence="6">HTH-type transcriptional activator AllS</fullName>
    </submittedName>
</protein>
<name>A0A3S9XG98_9GAMM</name>
<dbReference type="GO" id="GO:0003677">
    <property type="term" value="F:DNA binding"/>
    <property type="evidence" value="ECO:0007669"/>
    <property type="project" value="UniProtKB-KW"/>
</dbReference>